<accession>N9VFJ9</accession>
<gene>
    <name evidence="2" type="ORF">MBVG_1410</name>
</gene>
<dbReference type="NCBIfam" id="NF010192">
    <property type="entry name" value="PRK13671.1"/>
    <property type="match status" value="1"/>
</dbReference>
<dbReference type="STRING" id="1188235.MBVG_1410"/>
<dbReference type="GO" id="GO:0003824">
    <property type="term" value="F:catalytic activity"/>
    <property type="evidence" value="ECO:0007669"/>
    <property type="project" value="InterPro"/>
</dbReference>
<dbReference type="GO" id="GO:0003723">
    <property type="term" value="F:RNA binding"/>
    <property type="evidence" value="ECO:0007669"/>
    <property type="project" value="UniProtKB-KW"/>
</dbReference>
<dbReference type="PANTHER" id="PTHR37825">
    <property type="entry name" value="TRNA(MET) CYTIDINE ACETATE LIGASE"/>
    <property type="match status" value="1"/>
</dbReference>
<name>N9VFJ9_9BACT</name>
<reference evidence="2 3" key="1">
    <citation type="journal article" date="2013" name="Genome Announc.">
        <title>Draft Genome Sequences of Mycoplasma alkalescens, Mycoplasma arginini, and Mycoplasma bovigenitalium, Three Species with Equivocal Pathogenic Status for Cattle.</title>
        <authorList>
            <person name="Manso-Silvan L."/>
            <person name="Tardy F."/>
            <person name="Baranowski E."/>
            <person name="Barre A."/>
            <person name="Blanchard A."/>
            <person name="Breton M."/>
            <person name="Couture C."/>
            <person name="Citti C."/>
            <person name="Dordet-Frisoni E."/>
            <person name="Dupuy V."/>
            <person name="Gaurivaud P."/>
            <person name="Jacob D."/>
            <person name="Lemaitre C."/>
            <person name="Nikolski M."/>
            <person name="Nouvel L.X."/>
            <person name="Poumarat F."/>
            <person name="Thebault P."/>
            <person name="Theil S."/>
            <person name="Thiaucourt F."/>
            <person name="Sirand-Pugnet P."/>
        </authorList>
    </citation>
    <scope>NUCLEOTIDE SEQUENCE [LARGE SCALE GENOMIC DNA]</scope>
    <source>
        <strain evidence="2 3">51080</strain>
    </source>
</reference>
<dbReference type="AlphaFoldDB" id="N9VFJ9"/>
<dbReference type="Pfam" id="PF05636">
    <property type="entry name" value="HIGH_NTase1"/>
    <property type="match status" value="1"/>
</dbReference>
<dbReference type="InterPro" id="IPR008513">
    <property type="entry name" value="tRNA(Met)_cyd_acetate_ligase"/>
</dbReference>
<evidence type="ECO:0008006" key="4">
    <source>
        <dbReference type="Google" id="ProtNLM"/>
    </source>
</evidence>
<organism evidence="2 3">
    <name type="scientific">Mycoplasmopsis bovigenitalium 51080</name>
    <dbReference type="NCBI Taxonomy" id="1188235"/>
    <lineage>
        <taxon>Bacteria</taxon>
        <taxon>Bacillati</taxon>
        <taxon>Mycoplasmatota</taxon>
        <taxon>Mycoplasmoidales</taxon>
        <taxon>Metamycoplasmataceae</taxon>
        <taxon>Mycoplasmopsis</taxon>
    </lineage>
</organism>
<proteinExistence type="predicted"/>
<dbReference type="PATRIC" id="fig|1188235.3.peg.149"/>
<dbReference type="Proteomes" id="UP000013220">
    <property type="component" value="Unassembled WGS sequence"/>
</dbReference>
<sequence>MAIGIVAEYNPFHNGHIRQLNWIKENFPNEKIIVVMTDKFSQRGELTITSFAKRKAIAKKYGVNKVLKLNFEQSVQAAHIFAQNAIEKLYEAGVDKIVFGSESNDIEQMIFIAKTLKQNQQNFDQIIRKYIRKEKLAYPKAFSCALQELTGKNFTMPNDILGFEYIKTIIFNNYNITPYSMQRNIAFHSETTIENYASASLLRNKLRNNESISQFSPMKIKRPRFIDKYYKKFIKILTNTNINKLKKVKLVSEGIENLLLKNANQPDYNSFVNACVSKRYTASRIKRIIAWILCKKW</sequence>
<evidence type="ECO:0000313" key="3">
    <source>
        <dbReference type="Proteomes" id="UP000013220"/>
    </source>
</evidence>
<dbReference type="OrthoDB" id="9769796at2"/>
<evidence type="ECO:0000313" key="2">
    <source>
        <dbReference type="EMBL" id="ENY70146.1"/>
    </source>
</evidence>
<dbReference type="RefSeq" id="WP_004419195.1">
    <property type="nucleotide sequence ID" value="NZ_AORH01000010.1"/>
</dbReference>
<protein>
    <recommendedName>
        <fullName evidence="4">tRNA(Met) cytidine acetate ligase</fullName>
    </recommendedName>
</protein>
<comment type="caution">
    <text evidence="2">The sequence shown here is derived from an EMBL/GenBank/DDBJ whole genome shotgun (WGS) entry which is preliminary data.</text>
</comment>
<dbReference type="eggNOG" id="COG1323">
    <property type="taxonomic scope" value="Bacteria"/>
</dbReference>
<evidence type="ECO:0000256" key="1">
    <source>
        <dbReference type="ARBA" id="ARBA00022884"/>
    </source>
</evidence>
<dbReference type="PANTHER" id="PTHR37825:SF1">
    <property type="entry name" value="TRNA(MET) CYTIDINE ACETATE LIGASE"/>
    <property type="match status" value="1"/>
</dbReference>
<dbReference type="NCBIfam" id="TIGR00125">
    <property type="entry name" value="cyt_tran_rel"/>
    <property type="match status" value="1"/>
</dbReference>
<keyword evidence="3" id="KW-1185">Reference proteome</keyword>
<dbReference type="SUPFAM" id="SSF52374">
    <property type="entry name" value="Nucleotidylyl transferase"/>
    <property type="match status" value="1"/>
</dbReference>
<keyword evidence="1" id="KW-0694">RNA-binding</keyword>
<dbReference type="InterPro" id="IPR004821">
    <property type="entry name" value="Cyt_trans-like"/>
</dbReference>
<dbReference type="Gene3D" id="3.40.50.620">
    <property type="entry name" value="HUPs"/>
    <property type="match status" value="1"/>
</dbReference>
<dbReference type="EMBL" id="AORH01000010">
    <property type="protein sequence ID" value="ENY70146.1"/>
    <property type="molecule type" value="Genomic_DNA"/>
</dbReference>
<dbReference type="InterPro" id="IPR014729">
    <property type="entry name" value="Rossmann-like_a/b/a_fold"/>
</dbReference>